<feature type="transmembrane region" description="Helical" evidence="1">
    <location>
        <begin position="21"/>
        <end position="39"/>
    </location>
</feature>
<keyword evidence="1" id="KW-0812">Transmembrane</keyword>
<reference evidence="2 3" key="1">
    <citation type="submission" date="2024-06" db="EMBL/GenBank/DDBJ databases">
        <authorList>
            <person name="Kraege A."/>
            <person name="Thomma B."/>
        </authorList>
    </citation>
    <scope>NUCLEOTIDE SEQUENCE [LARGE SCALE GENOMIC DNA]</scope>
</reference>
<proteinExistence type="predicted"/>
<dbReference type="InterPro" id="IPR029962">
    <property type="entry name" value="TBL"/>
</dbReference>
<organism evidence="2 3">
    <name type="scientific">Coccomyxa viridis</name>
    <dbReference type="NCBI Taxonomy" id="1274662"/>
    <lineage>
        <taxon>Eukaryota</taxon>
        <taxon>Viridiplantae</taxon>
        <taxon>Chlorophyta</taxon>
        <taxon>core chlorophytes</taxon>
        <taxon>Trebouxiophyceae</taxon>
        <taxon>Trebouxiophyceae incertae sedis</taxon>
        <taxon>Coccomyxaceae</taxon>
        <taxon>Coccomyxa</taxon>
    </lineage>
</organism>
<accession>A0ABP1GD43</accession>
<keyword evidence="1" id="KW-0472">Membrane</keyword>
<keyword evidence="3" id="KW-1185">Reference proteome</keyword>
<sequence length="422" mass="48032">MKATRDGVKALFPRRAGGGQAMKWMTVAICFTLFLFWSGRHVFISEPRNASPAVNGLNMSAQAQSNMSQYGQGLLPCNKYGFAQIQNLTGRWADSPKADFNGFYTMLTDCPSWVREYDCKNPSLTGGPVIDPGRIHQEYRQIFQADQCQLRNFDARDFSQKMSQRKLIMIGDSIMRLHFYSVACFMKSEITSGFATDWSKSSIRWQGNYTSDWAERGTVPLTKQFVGDFVTSTGFQVHLRDMGTYNGTLLEQVLSDFYPLQSEDVLLINWGAWYPRWNWGQNEVAWRAWQQSMDHLFPNVLAKLPLQVIWKQYTAAHYGGPTGAEVGFEGRLPGGPWRYGCDAALVGEFWYDDYIKELLQGPKCGSACARIKVLPVFEMSRQRPNAHHGSLGRGDVDGRADCRHWCNAVTDWWTILLYNMLT</sequence>
<dbReference type="PANTHER" id="PTHR32285">
    <property type="entry name" value="PROTEIN TRICHOME BIREFRINGENCE-LIKE 9-RELATED"/>
    <property type="match status" value="1"/>
</dbReference>
<name>A0ABP1GD43_9CHLO</name>
<evidence type="ECO:0000313" key="2">
    <source>
        <dbReference type="EMBL" id="CAL5229777.1"/>
    </source>
</evidence>
<comment type="caution">
    <text evidence="2">The sequence shown here is derived from an EMBL/GenBank/DDBJ whole genome shotgun (WGS) entry which is preliminary data.</text>
</comment>
<dbReference type="EMBL" id="CAXHTA020000021">
    <property type="protein sequence ID" value="CAL5229777.1"/>
    <property type="molecule type" value="Genomic_DNA"/>
</dbReference>
<evidence type="ECO:0000256" key="1">
    <source>
        <dbReference type="SAM" id="Phobius"/>
    </source>
</evidence>
<gene>
    <name evidence="2" type="primary">g13166</name>
    <name evidence="2" type="ORF">VP750_LOCUS11683</name>
</gene>
<protein>
    <submittedName>
        <fullName evidence="2">G13166 protein</fullName>
    </submittedName>
</protein>
<dbReference type="PANTHER" id="PTHR32285:SF48">
    <property type="entry name" value="PROTEIN TRICHOME BIREFRINGENCE-LIKE 19"/>
    <property type="match status" value="1"/>
</dbReference>
<dbReference type="Proteomes" id="UP001497392">
    <property type="component" value="Unassembled WGS sequence"/>
</dbReference>
<keyword evidence="1" id="KW-1133">Transmembrane helix</keyword>
<evidence type="ECO:0000313" key="3">
    <source>
        <dbReference type="Proteomes" id="UP001497392"/>
    </source>
</evidence>